<dbReference type="Gene3D" id="2.40.50.100">
    <property type="match status" value="1"/>
</dbReference>
<dbReference type="SUPFAM" id="SSF111369">
    <property type="entry name" value="HlyD-like secretion proteins"/>
    <property type="match status" value="1"/>
</dbReference>
<dbReference type="AlphaFoldDB" id="A0A4Z1BI89"/>
<dbReference type="Pfam" id="PF25917">
    <property type="entry name" value="BSH_RND"/>
    <property type="match status" value="1"/>
</dbReference>
<reference evidence="3 4" key="1">
    <citation type="submission" date="2019-04" db="EMBL/GenBank/DDBJ databases">
        <authorList>
            <person name="Park S."/>
            <person name="Yoon J.-H."/>
        </authorList>
    </citation>
    <scope>NUCLEOTIDE SEQUENCE [LARGE SCALE GENOMIC DNA]</scope>
    <source>
        <strain evidence="3 4">HJM-18</strain>
    </source>
</reference>
<evidence type="ECO:0000313" key="3">
    <source>
        <dbReference type="EMBL" id="TGN39279.1"/>
    </source>
</evidence>
<feature type="domain" description="Multidrug resistance protein MdtA-like barrel-sandwich hybrid" evidence="2">
    <location>
        <begin position="65"/>
        <end position="241"/>
    </location>
</feature>
<dbReference type="GO" id="GO:0015562">
    <property type="term" value="F:efflux transmembrane transporter activity"/>
    <property type="evidence" value="ECO:0007669"/>
    <property type="project" value="TreeGrafter"/>
</dbReference>
<comment type="caution">
    <text evidence="3">The sequence shown here is derived from an EMBL/GenBank/DDBJ whole genome shotgun (WGS) entry which is preliminary data.</text>
</comment>
<dbReference type="EMBL" id="SRPF01000003">
    <property type="protein sequence ID" value="TGN39279.1"/>
    <property type="molecule type" value="Genomic_DNA"/>
</dbReference>
<dbReference type="Proteomes" id="UP000298325">
    <property type="component" value="Unassembled WGS sequence"/>
</dbReference>
<dbReference type="Gene3D" id="2.40.30.170">
    <property type="match status" value="1"/>
</dbReference>
<dbReference type="Gene3D" id="1.10.287.470">
    <property type="entry name" value="Helix hairpin bin"/>
    <property type="match status" value="1"/>
</dbReference>
<organism evidence="3 4">
    <name type="scientific">Marinobacter confluentis</name>
    <dbReference type="NCBI Taxonomy" id="1697557"/>
    <lineage>
        <taxon>Bacteria</taxon>
        <taxon>Pseudomonadati</taxon>
        <taxon>Pseudomonadota</taxon>
        <taxon>Gammaproteobacteria</taxon>
        <taxon>Pseudomonadales</taxon>
        <taxon>Marinobacteraceae</taxon>
        <taxon>Marinobacter</taxon>
    </lineage>
</organism>
<proteinExistence type="inferred from homology"/>
<keyword evidence="4" id="KW-1185">Reference proteome</keyword>
<protein>
    <submittedName>
        <fullName evidence="3">HlyD family efflux transporter periplasmic adaptor subunit</fullName>
    </submittedName>
</protein>
<dbReference type="GO" id="GO:1990281">
    <property type="term" value="C:efflux pump complex"/>
    <property type="evidence" value="ECO:0007669"/>
    <property type="project" value="TreeGrafter"/>
</dbReference>
<evidence type="ECO:0000259" key="2">
    <source>
        <dbReference type="Pfam" id="PF25917"/>
    </source>
</evidence>
<dbReference type="OrthoDB" id="8524475at2"/>
<dbReference type="PANTHER" id="PTHR30469:SF15">
    <property type="entry name" value="HLYD FAMILY OF SECRETION PROTEINS"/>
    <property type="match status" value="1"/>
</dbReference>
<evidence type="ECO:0000256" key="1">
    <source>
        <dbReference type="ARBA" id="ARBA00009477"/>
    </source>
</evidence>
<accession>A0A4Z1BI89</accession>
<dbReference type="InterPro" id="IPR058625">
    <property type="entry name" value="MdtA-like_BSH"/>
</dbReference>
<name>A0A4Z1BI89_9GAMM</name>
<evidence type="ECO:0000313" key="4">
    <source>
        <dbReference type="Proteomes" id="UP000298325"/>
    </source>
</evidence>
<comment type="similarity">
    <text evidence="1">Belongs to the membrane fusion protein (MFP) (TC 8.A.1) family.</text>
</comment>
<dbReference type="PANTHER" id="PTHR30469">
    <property type="entry name" value="MULTIDRUG RESISTANCE PROTEIN MDTA"/>
    <property type="match status" value="1"/>
</dbReference>
<gene>
    <name evidence="3" type="ORF">E5Q11_11555</name>
</gene>
<dbReference type="RefSeq" id="WP_135803588.1">
    <property type="nucleotide sequence ID" value="NZ_SRPF01000003.1"/>
</dbReference>
<sequence>MVRRFIPLIILAIGIGGFLVLKASRPEPESVSVEERAWLVETMPIELSEQVPVLPLYGELVAPEQLRITASLAGRVAALPVREGQQVAPGDLLVAMDKADVQPMLDQALADVSDLQAQVSAETIRAANDRKALASEQAILESAERQYQRTRSLVDRNLASREDLDAVTDALARARLTVTVRERAIAEHLPRLNSLNARLARADAALASTRLNVARATVTSPFEGVVTDLQVAPGDRVNQNAPLLSVYPLQGLELRASVPDRYLAELMSALREGQRLEARTVDGQHVFNLQRFAGTSDPSGTEVILVLQSPGSADHGLRPGGLLPVMLQRPPADNAAVIPHSALYGSDSVYLMTEANRMRRVRVERLGEIAAANGERQLLIASPELANGQSLITTHLPNAMSGLRVQLAGSDDGAPE</sequence>